<dbReference type="RefSeq" id="WP_005002383.1">
    <property type="nucleotide sequence ID" value="NZ_CH672427.1"/>
</dbReference>
<proteinExistence type="predicted"/>
<evidence type="ECO:0000313" key="1">
    <source>
        <dbReference type="EMBL" id="EAR22912.1"/>
    </source>
</evidence>
<reference evidence="1 2" key="1">
    <citation type="submission" date="2006-02" db="EMBL/GenBank/DDBJ databases">
        <authorList>
            <person name="Waterbury J."/>
            <person name="Ferriera S."/>
            <person name="Johnson J."/>
            <person name="Kravitz S."/>
            <person name="Halpern A."/>
            <person name="Remington K."/>
            <person name="Beeson K."/>
            <person name="Tran B."/>
            <person name="Rogers Y.-H."/>
            <person name="Friedman R."/>
            <person name="Venter J.C."/>
        </authorList>
    </citation>
    <scope>NUCLEOTIDE SEQUENCE [LARGE SCALE GENOMIC DNA]</scope>
    <source>
        <strain evidence="1 2">Nb-231</strain>
    </source>
</reference>
<sequence length="237" mass="25489">MGTAAGVARFNDFDEDPATTRGLIWGHRAGLLRDMTKITRVPTGTLAIYPSATNYVEVNREGRVVVNKGGFTSGHIPLRQITTDAESITESIDQRALFILSFDDFKCDGSIPMTGDLRMQRNAIKAYAETLAKPKIFGGALKIILSVGNVFAVTLTADVKNLSFESAPEGDKAYSFTLILTQDETGGRNISWPKAVKWPGGAAPDISTAPNGDTVLRFVTLDGGVAWRGFLAGKDFA</sequence>
<evidence type="ECO:0000313" key="2">
    <source>
        <dbReference type="Proteomes" id="UP000003374"/>
    </source>
</evidence>
<organism evidence="1 2">
    <name type="scientific">Nitrococcus mobilis Nb-231</name>
    <dbReference type="NCBI Taxonomy" id="314278"/>
    <lineage>
        <taxon>Bacteria</taxon>
        <taxon>Pseudomonadati</taxon>
        <taxon>Pseudomonadota</taxon>
        <taxon>Gammaproteobacteria</taxon>
        <taxon>Chromatiales</taxon>
        <taxon>Ectothiorhodospiraceae</taxon>
        <taxon>Nitrococcus</taxon>
    </lineage>
</organism>
<dbReference type="EMBL" id="AAOF01000002">
    <property type="protein sequence ID" value="EAR22912.1"/>
    <property type="molecule type" value="Genomic_DNA"/>
</dbReference>
<dbReference type="AlphaFoldDB" id="A4BNW3"/>
<dbReference type="STRING" id="314278.NB231_10678"/>
<dbReference type="Proteomes" id="UP000003374">
    <property type="component" value="Unassembled WGS sequence"/>
</dbReference>
<protein>
    <submittedName>
        <fullName evidence="1">Uncharacterized protein</fullName>
    </submittedName>
</protein>
<keyword evidence="2" id="KW-1185">Reference proteome</keyword>
<accession>A4BNW3</accession>
<comment type="caution">
    <text evidence="1">The sequence shown here is derived from an EMBL/GenBank/DDBJ whole genome shotgun (WGS) entry which is preliminary data.</text>
</comment>
<name>A4BNW3_9GAMM</name>
<dbReference type="HOGENOM" id="CLU_1169689_0_0_6"/>
<gene>
    <name evidence="1" type="ORF">NB231_10678</name>
</gene>